<keyword evidence="9" id="KW-1185">Reference proteome</keyword>
<dbReference type="Pfam" id="PF13920">
    <property type="entry name" value="zf-C3HC4_3"/>
    <property type="match status" value="1"/>
</dbReference>
<evidence type="ECO:0000259" key="6">
    <source>
        <dbReference type="PROSITE" id="PS50089"/>
    </source>
</evidence>
<protein>
    <submittedName>
        <fullName evidence="8">Uncharacterized protein</fullName>
    </submittedName>
</protein>
<keyword evidence="2" id="KW-0677">Repeat</keyword>
<dbReference type="PROSITE" id="PS50089">
    <property type="entry name" value="ZF_RING_2"/>
    <property type="match status" value="1"/>
</dbReference>
<dbReference type="FunFam" id="2.60.120.920:FF:000005">
    <property type="entry name" value="Putative E3 ubiquitin-protein ligase NEURL1B"/>
    <property type="match status" value="1"/>
</dbReference>
<evidence type="ECO:0000256" key="3">
    <source>
        <dbReference type="ARBA" id="ARBA00022771"/>
    </source>
</evidence>
<dbReference type="Gene3D" id="3.30.40.10">
    <property type="entry name" value="Zinc/RING finger domain, C3HC4 (zinc finger)"/>
    <property type="match status" value="1"/>
</dbReference>
<dbReference type="GeneTree" id="ENSGT00940000157079"/>
<dbReference type="AlphaFoldDB" id="A0A3B3VBJ8"/>
<keyword evidence="3 5" id="KW-0863">Zinc-finger</keyword>
<dbReference type="InterPro" id="IPR006573">
    <property type="entry name" value="NHR_dom"/>
</dbReference>
<feature type="domain" description="RING-type" evidence="6">
    <location>
        <begin position="252"/>
        <end position="290"/>
    </location>
</feature>
<dbReference type="PROSITE" id="PS51065">
    <property type="entry name" value="NHR"/>
    <property type="match status" value="1"/>
</dbReference>
<evidence type="ECO:0000256" key="4">
    <source>
        <dbReference type="ARBA" id="ARBA00022833"/>
    </source>
</evidence>
<dbReference type="InterPro" id="IPR043136">
    <property type="entry name" value="B30.2/SPRY_sf"/>
</dbReference>
<keyword evidence="1" id="KW-0479">Metal-binding</keyword>
<evidence type="ECO:0000256" key="2">
    <source>
        <dbReference type="ARBA" id="ARBA00022737"/>
    </source>
</evidence>
<dbReference type="STRING" id="48699.ENSPLAP00000023135"/>
<keyword evidence="4" id="KW-0862">Zinc</keyword>
<proteinExistence type="predicted"/>
<name>A0A3B3VBJ8_9TELE</name>
<dbReference type="Pfam" id="PF07177">
    <property type="entry name" value="Neuralized"/>
    <property type="match status" value="1"/>
</dbReference>
<dbReference type="GO" id="GO:0070086">
    <property type="term" value="P:ubiquitin-dependent endocytosis"/>
    <property type="evidence" value="ECO:0007669"/>
    <property type="project" value="TreeGrafter"/>
</dbReference>
<dbReference type="InterPro" id="IPR013083">
    <property type="entry name" value="Znf_RING/FYVE/PHD"/>
</dbReference>
<dbReference type="GO" id="GO:0005769">
    <property type="term" value="C:early endosome"/>
    <property type="evidence" value="ECO:0007669"/>
    <property type="project" value="TreeGrafter"/>
</dbReference>
<dbReference type="GO" id="GO:0008270">
    <property type="term" value="F:zinc ion binding"/>
    <property type="evidence" value="ECO:0007669"/>
    <property type="project" value="UniProtKB-KW"/>
</dbReference>
<dbReference type="GO" id="GO:0061630">
    <property type="term" value="F:ubiquitin protein ligase activity"/>
    <property type="evidence" value="ECO:0007669"/>
    <property type="project" value="TreeGrafter"/>
</dbReference>
<reference evidence="8" key="2">
    <citation type="submission" date="2025-09" db="UniProtKB">
        <authorList>
            <consortium name="Ensembl"/>
        </authorList>
    </citation>
    <scope>IDENTIFICATION</scope>
</reference>
<dbReference type="Ensembl" id="ENSPLAT00000006696.1">
    <property type="protein sequence ID" value="ENSPLAP00000023135.1"/>
    <property type="gene ID" value="ENSPLAG00000008288.1"/>
</dbReference>
<sequence>MTVVIKSHSVNYDTFNTKLTLFKMSFCDQQCLGPLTFHPRAVGHEIRLSEGGRRAQRAEDTFKGGVVFTSRPVKTHERIRVLVEKRVPHWQGAMRVGFTNVPPLTRSLPLPPIAVPNLTQTSGHWATIVPESCCQEGSVLEFWVTDDGHICLKFQNSEKQKIEAEVDVRKPLWAMIDVYGQTCSIFLLGSKTKGFLFKRTSCPTLDPLTRQPSSLKPDSTTQREKSDDCISCRKILACCNFNVSPLSADDRCVVCMTREADITLPCGHRCLCLSCTSRVLVQFGICPLCRVRIDTGVMSEGSMISRTGES</sequence>
<evidence type="ECO:0000313" key="9">
    <source>
        <dbReference type="Proteomes" id="UP000261500"/>
    </source>
</evidence>
<feature type="domain" description="NHR" evidence="7">
    <location>
        <begin position="34"/>
        <end position="190"/>
    </location>
</feature>
<evidence type="ECO:0000313" key="8">
    <source>
        <dbReference type="Ensembl" id="ENSPLAP00000023135.1"/>
    </source>
</evidence>
<accession>A0A3B3VBJ8</accession>
<evidence type="ECO:0000259" key="7">
    <source>
        <dbReference type="PROSITE" id="PS51065"/>
    </source>
</evidence>
<evidence type="ECO:0000256" key="5">
    <source>
        <dbReference type="PROSITE-ProRule" id="PRU00175"/>
    </source>
</evidence>
<dbReference type="Proteomes" id="UP000261500">
    <property type="component" value="Unplaced"/>
</dbReference>
<dbReference type="SMART" id="SM00588">
    <property type="entry name" value="NEUZ"/>
    <property type="match status" value="1"/>
</dbReference>
<reference evidence="8" key="1">
    <citation type="submission" date="2025-08" db="UniProtKB">
        <authorList>
            <consortium name="Ensembl"/>
        </authorList>
    </citation>
    <scope>IDENTIFICATION</scope>
</reference>
<organism evidence="8 9">
    <name type="scientific">Poecilia latipinna</name>
    <name type="common">sailfin molly</name>
    <dbReference type="NCBI Taxonomy" id="48699"/>
    <lineage>
        <taxon>Eukaryota</taxon>
        <taxon>Metazoa</taxon>
        <taxon>Chordata</taxon>
        <taxon>Craniata</taxon>
        <taxon>Vertebrata</taxon>
        <taxon>Euteleostomi</taxon>
        <taxon>Actinopterygii</taxon>
        <taxon>Neopterygii</taxon>
        <taxon>Teleostei</taxon>
        <taxon>Neoteleostei</taxon>
        <taxon>Acanthomorphata</taxon>
        <taxon>Ovalentaria</taxon>
        <taxon>Atherinomorphae</taxon>
        <taxon>Cyprinodontiformes</taxon>
        <taxon>Poeciliidae</taxon>
        <taxon>Poeciliinae</taxon>
        <taxon>Poecilia</taxon>
    </lineage>
</organism>
<dbReference type="SUPFAM" id="SSF57850">
    <property type="entry name" value="RING/U-box"/>
    <property type="match status" value="1"/>
</dbReference>
<evidence type="ECO:0000256" key="1">
    <source>
        <dbReference type="ARBA" id="ARBA00022723"/>
    </source>
</evidence>
<dbReference type="Gene3D" id="2.60.120.920">
    <property type="match status" value="1"/>
</dbReference>
<dbReference type="InterPro" id="IPR001841">
    <property type="entry name" value="Znf_RING"/>
</dbReference>